<organism evidence="1 2">
    <name type="scientific">Cnuella takakiae</name>
    <dbReference type="NCBI Taxonomy" id="1302690"/>
    <lineage>
        <taxon>Bacteria</taxon>
        <taxon>Pseudomonadati</taxon>
        <taxon>Bacteroidota</taxon>
        <taxon>Chitinophagia</taxon>
        <taxon>Chitinophagales</taxon>
        <taxon>Chitinophagaceae</taxon>
        <taxon>Cnuella</taxon>
    </lineage>
</organism>
<proteinExistence type="predicted"/>
<dbReference type="Pfam" id="PF11964">
    <property type="entry name" value="SpoIIAA-like"/>
    <property type="match status" value="1"/>
</dbReference>
<accession>A0A1M5HSF9</accession>
<protein>
    <submittedName>
        <fullName evidence="1">SpoIIAA-like</fullName>
    </submittedName>
</protein>
<dbReference type="AlphaFoldDB" id="A0A1M5HSF9"/>
<dbReference type="Gene3D" id="3.40.50.10600">
    <property type="entry name" value="SpoIIaa-like domains"/>
    <property type="match status" value="1"/>
</dbReference>
<evidence type="ECO:0000313" key="2">
    <source>
        <dbReference type="Proteomes" id="UP000184368"/>
    </source>
</evidence>
<dbReference type="InterPro" id="IPR021866">
    <property type="entry name" value="SpoIIAA-like"/>
</dbReference>
<dbReference type="RefSeq" id="WP_073047445.1">
    <property type="nucleotide sequence ID" value="NZ_FQUO01000020.1"/>
</dbReference>
<dbReference type="InterPro" id="IPR038396">
    <property type="entry name" value="SpoIIAA-like_sf"/>
</dbReference>
<keyword evidence="2" id="KW-1185">Reference proteome</keyword>
<name>A0A1M5HSF9_9BACT</name>
<gene>
    <name evidence="1" type="ORF">SAMN05444008_12040</name>
</gene>
<dbReference type="Proteomes" id="UP000184368">
    <property type="component" value="Unassembled WGS sequence"/>
</dbReference>
<evidence type="ECO:0000313" key="1">
    <source>
        <dbReference type="EMBL" id="SHG18914.1"/>
    </source>
</evidence>
<dbReference type="InterPro" id="IPR036513">
    <property type="entry name" value="STAS_dom_sf"/>
</dbReference>
<dbReference type="EMBL" id="FQUO01000020">
    <property type="protein sequence ID" value="SHG18914.1"/>
    <property type="molecule type" value="Genomic_DNA"/>
</dbReference>
<dbReference type="STRING" id="1302690.BUE76_00100"/>
<dbReference type="SUPFAM" id="SSF52091">
    <property type="entry name" value="SpoIIaa-like"/>
    <property type="match status" value="1"/>
</dbReference>
<sequence>MIQILQQTAGNLIAIKATGKLTVGAYAKLLPLLVDRFRQFKTIRWYFEMEDFKGWDAKALWEDIKFDVTHANGFEKIAMVGEKPWQEKVTDLMKPFTKAEVKFFKLTEKDAALSWIGLNGS</sequence>
<dbReference type="OrthoDB" id="9811577at2"/>
<reference evidence="1 2" key="1">
    <citation type="submission" date="2016-11" db="EMBL/GenBank/DDBJ databases">
        <authorList>
            <person name="Jaros S."/>
            <person name="Januszkiewicz K."/>
            <person name="Wedrychowicz H."/>
        </authorList>
    </citation>
    <scope>NUCLEOTIDE SEQUENCE [LARGE SCALE GENOMIC DNA]</scope>
    <source>
        <strain evidence="1 2">DSM 26897</strain>
    </source>
</reference>